<comment type="caution">
    <text evidence="1">The sequence shown here is derived from an EMBL/GenBank/DDBJ whole genome shotgun (WGS) entry which is preliminary data.</text>
</comment>
<gene>
    <name evidence="1" type="ORF">STAS_23054</name>
</gene>
<keyword evidence="2" id="KW-1185">Reference proteome</keyword>
<reference evidence="2" key="1">
    <citation type="journal article" date="2019" name="Curr. Biol.">
        <title>Genome Sequence of Striga asiatica Provides Insight into the Evolution of Plant Parasitism.</title>
        <authorList>
            <person name="Yoshida S."/>
            <person name="Kim S."/>
            <person name="Wafula E.K."/>
            <person name="Tanskanen J."/>
            <person name="Kim Y.M."/>
            <person name="Honaas L."/>
            <person name="Yang Z."/>
            <person name="Spallek T."/>
            <person name="Conn C.E."/>
            <person name="Ichihashi Y."/>
            <person name="Cheong K."/>
            <person name="Cui S."/>
            <person name="Der J.P."/>
            <person name="Gundlach H."/>
            <person name="Jiao Y."/>
            <person name="Hori C."/>
            <person name="Ishida J.K."/>
            <person name="Kasahara H."/>
            <person name="Kiba T."/>
            <person name="Kim M.S."/>
            <person name="Koo N."/>
            <person name="Laohavisit A."/>
            <person name="Lee Y.H."/>
            <person name="Lumba S."/>
            <person name="McCourt P."/>
            <person name="Mortimer J.C."/>
            <person name="Mutuku J.M."/>
            <person name="Nomura T."/>
            <person name="Sasaki-Sekimoto Y."/>
            <person name="Seto Y."/>
            <person name="Wang Y."/>
            <person name="Wakatake T."/>
            <person name="Sakakibara H."/>
            <person name="Demura T."/>
            <person name="Yamaguchi S."/>
            <person name="Yoneyama K."/>
            <person name="Manabe R.I."/>
            <person name="Nelson D.C."/>
            <person name="Schulman A.H."/>
            <person name="Timko M.P."/>
            <person name="dePamphilis C.W."/>
            <person name="Choi D."/>
            <person name="Shirasu K."/>
        </authorList>
    </citation>
    <scope>NUCLEOTIDE SEQUENCE [LARGE SCALE GENOMIC DNA]</scope>
    <source>
        <strain evidence="2">cv. UVA1</strain>
    </source>
</reference>
<evidence type="ECO:0000313" key="2">
    <source>
        <dbReference type="Proteomes" id="UP000325081"/>
    </source>
</evidence>
<name>A0A5A7QLP1_STRAF</name>
<dbReference type="EMBL" id="BKCP01007404">
    <property type="protein sequence ID" value="GER46064.1"/>
    <property type="molecule type" value="Genomic_DNA"/>
</dbReference>
<feature type="non-terminal residue" evidence="1">
    <location>
        <position position="241"/>
    </location>
</feature>
<organism evidence="1 2">
    <name type="scientific">Striga asiatica</name>
    <name type="common">Asiatic witchweed</name>
    <name type="synonym">Buchnera asiatica</name>
    <dbReference type="NCBI Taxonomy" id="4170"/>
    <lineage>
        <taxon>Eukaryota</taxon>
        <taxon>Viridiplantae</taxon>
        <taxon>Streptophyta</taxon>
        <taxon>Embryophyta</taxon>
        <taxon>Tracheophyta</taxon>
        <taxon>Spermatophyta</taxon>
        <taxon>Magnoliopsida</taxon>
        <taxon>eudicotyledons</taxon>
        <taxon>Gunneridae</taxon>
        <taxon>Pentapetalae</taxon>
        <taxon>asterids</taxon>
        <taxon>lamiids</taxon>
        <taxon>Lamiales</taxon>
        <taxon>Orobanchaceae</taxon>
        <taxon>Buchnereae</taxon>
        <taxon>Striga</taxon>
    </lineage>
</organism>
<dbReference type="Proteomes" id="UP000325081">
    <property type="component" value="Unassembled WGS sequence"/>
</dbReference>
<proteinExistence type="predicted"/>
<protein>
    <submittedName>
        <fullName evidence="1">Disease resistance protein</fullName>
    </submittedName>
</protein>
<accession>A0A5A7QLP1</accession>
<sequence>MVSLDSSSPHLAYIVMRAFMTGKIDSRPLLSTYACINFPCSNAQIEVQAWSTLTMVTELGNTASASFASNISRKKFNASEGFPFFAKQVMMAVQETRFLTGMGEKTRSALSTKPNFAYVSTSVVVIWTLGPEPLAHGLLRIKHDKSRSRRIWFCGEFRRTLCGRVGWSSALNTCRSASWRGKGPDLSQGLNRGVFSGSGGGRRRRAAGGENAVALVVGERLSSVNLEHCEAVLLRHVGQMP</sequence>
<dbReference type="AlphaFoldDB" id="A0A5A7QLP1"/>
<evidence type="ECO:0000313" key="1">
    <source>
        <dbReference type="EMBL" id="GER46064.1"/>
    </source>
</evidence>